<evidence type="ECO:0000256" key="2">
    <source>
        <dbReference type="ARBA" id="ARBA00004123"/>
    </source>
</evidence>
<keyword evidence="9" id="KW-0539">Nucleus</keyword>
<feature type="compositionally biased region" description="Polar residues" evidence="10">
    <location>
        <begin position="332"/>
        <end position="341"/>
    </location>
</feature>
<keyword evidence="7" id="KW-0411">Iron-sulfur</keyword>
<sequence>MEAQKGNSAPVVKEFQIEGTWAAVTPIKPTLIQPRPIYEDGEIYLKELEDHLSRVSQQHQVHTLLSGSIGSAEIRSNPISNNSLWENHNNNNHPSIFGSENVGLRRQGLENCLSHWSSQGRRSVPPFGSSAHSSFPSFSGSWEMPPSNNGPRENTGVLDNCYDDSMAHFNNMSFGDLLAMKGSTFEPSTFSTRLGESNSAETSALFPTCDSQSDARGWDRSFTFGHQDTLCGVNLQINGIRGGHMHSGAFHSLDGSLSNVNTPSRTMPANGKISIVAPPTPDLRWRAQSIVGSGTINTWVDQPPNEQTVLQEHEATAAMVNLQEVNNKEITGNAADSSPAQVSVAVEENHNPDKVGEQGIDLNKTPQKKPRRKRYLPKVVSENKPKRTPKPNTPKPMDSKETPRVKRKYVRKNKMNPPLTPPLAEAAETSHPKPTGQAVKSCRKSLNFDLNEQETANNLLHMSDGGLDTKPSATDNHTAGNQSSHAVHLGRREEPMVEKSGVGVACDLNHTLGEEMKNYTSQPVDKLESMSRPSSSPCASSNEEVQTRGSKRGHSSVTDAIDGNSENMAANHCTFWQSSTTLLGNANFYGVPGILFPEICKKKRTDKAQRCHTPSTPPAASEVVSPSFNAINHSRVDTGASKYYCCNPPAFGGNATAINRAAILMRHAQSRMQILNTWADIARLKKKKRSKGTTRVRDLSELKGIASVSPATPAAKCPRRRNVEISNKSYCSSGSYTNLLNSVQSCIEALTDDMQTTPRSKRGPRKLSSSRGSDIVKANKHWDLVLYGGNHSVGKKKGTRSSGKMYCENKEPCPVTFSTSSVRWISSFSLDAITEGLKLLDINKEGIETPCPEQSALVPYRINNEEQNALVLYKKEGGAIVPFEGPFEPIRKRRQRAKVDLDDETTRVWRLLLENIDNQGIDGTDEEKVKWWENERSVFGGRVDSFIARMRLVQGDRRFTPWKGSVLDSVIGVFLTQNVSDHLSSSAFMALAARFPLKSEHNESTLSEEAMSALVVEPEVFIIEPEESIRWNEKALESPCDGNCRIIHVIDHGSQKEVVNSKELIGSASGSVIPTDYCCKISQKATNESRIDKANSPATDTEGASIIQDDRARDDATSSLQSVISSQNSVNSPNFQAVQTISSFSETNPTAQATASSSKCNYFDCSTSFMGLLKMAESPLLHESHREIPGQDQPECMTHIGKDHSDAPSTSSNCQSNLQLDFHLQASKYIEMLEAESRSSDASRKDENSPTEQSNLTELTVQNLGREKALDGGPRSFAENMSSCYVLEGEKMVIHSQTQSMERALEKVASSAQGRANSVWKSSNLQNLSQEPDVTESTTGFDRTSNYQKEINQISNATPASPGNFGTTNPSPSKPKSRSGKEKRNAFDWDSLRKHAQANGRIRERTANTRDSIDWEAVRLADVSEIADTIKARGMNNMLAERIKELLDRLVRDHGSIDLEWLRDIPPDKAKEYLLSFRGLGLKSVECVRLLTLHHLAFPVDTNVGRIAVRLGWVPLQPLPESLQLHLLELYPVLESIQKYLWPRLCKLDQKTLYELHYHMITFGKVFCTKRQPNCNACPLRGECRHFASAFASARLALPGPEERSIMPSSGGTPTHPLRHADISPLPLPSLWGDHHQEANSRCNPDASIIEVPSTLFSLSLPQAVNQFEKKSELSNCDPIVEVPASPEPEMEQDQTLCDIEDTLYEDPDEIPTIKLNMKEFTQTLENFMQANRELQETGMSKALVALKPEAASIPTPKLKNISRLRTEHHVYELPDAHPLLKELDRREPDDPCSYLLAIWTPGETANSIEPPERRCCFDDPSTLCNEVTCSYCGSQREANSQIVRGTLLIPCRTAMRGSFPLNGTYFQVNEVFADHDSSLSPIEVPRSWLWNLPRRTVYFGTSIPTIFRGLTTEEIQHCFWRALVSNKITHFNHPSAQAAEHGQASGLAPIALRGLDQVGDRCELKSAGSIPGF</sequence>
<dbReference type="GO" id="GO:0051539">
    <property type="term" value="F:4 iron, 4 sulfur cluster binding"/>
    <property type="evidence" value="ECO:0007669"/>
    <property type="project" value="UniProtKB-KW"/>
</dbReference>
<dbReference type="Proteomes" id="UP001153076">
    <property type="component" value="Unassembled WGS sequence"/>
</dbReference>
<feature type="region of interest" description="Disordered" evidence="10">
    <location>
        <begin position="475"/>
        <end position="500"/>
    </location>
</feature>
<dbReference type="Pfam" id="PF15629">
    <property type="entry name" value="Perm-CXXC"/>
    <property type="match status" value="1"/>
</dbReference>
<dbReference type="InterPro" id="IPR023170">
    <property type="entry name" value="HhH_base_excis_C"/>
</dbReference>
<evidence type="ECO:0000256" key="4">
    <source>
        <dbReference type="ARBA" id="ARBA00022485"/>
    </source>
</evidence>
<feature type="domain" description="HhH-GPD" evidence="11">
    <location>
        <begin position="1396"/>
        <end position="1566"/>
    </location>
</feature>
<dbReference type="GO" id="GO:0035514">
    <property type="term" value="F:DNA demethylase activity"/>
    <property type="evidence" value="ECO:0007669"/>
    <property type="project" value="InterPro"/>
</dbReference>
<dbReference type="OrthoDB" id="5607at2759"/>
<evidence type="ECO:0000256" key="5">
    <source>
        <dbReference type="ARBA" id="ARBA00022723"/>
    </source>
</evidence>
<evidence type="ECO:0000256" key="8">
    <source>
        <dbReference type="ARBA" id="ARBA00023125"/>
    </source>
</evidence>
<proteinExistence type="inferred from homology"/>
<evidence type="ECO:0000256" key="3">
    <source>
        <dbReference type="ARBA" id="ARBA00005646"/>
    </source>
</evidence>
<keyword evidence="13" id="KW-1185">Reference proteome</keyword>
<feature type="compositionally biased region" description="Polar residues" evidence="10">
    <location>
        <begin position="1250"/>
        <end position="1263"/>
    </location>
</feature>
<accession>A0A9Q1GJ12</accession>
<feature type="region of interest" description="Disordered" evidence="10">
    <location>
        <begin position="332"/>
        <end position="438"/>
    </location>
</feature>
<dbReference type="GO" id="GO:0046872">
    <property type="term" value="F:metal ion binding"/>
    <property type="evidence" value="ECO:0007669"/>
    <property type="project" value="UniProtKB-KW"/>
</dbReference>
<protein>
    <recommendedName>
        <fullName evidence="11">HhH-GPD domain-containing protein</fullName>
    </recommendedName>
</protein>
<feature type="region of interest" description="Disordered" evidence="10">
    <location>
        <begin position="754"/>
        <end position="773"/>
    </location>
</feature>
<dbReference type="PANTHER" id="PTHR46213:SF13">
    <property type="entry name" value="DEMETER-LIKE PROTEIN 2-RELATED"/>
    <property type="match status" value="1"/>
</dbReference>
<feature type="compositionally biased region" description="Basic residues" evidence="10">
    <location>
        <begin position="405"/>
        <end position="414"/>
    </location>
</feature>
<reference evidence="12" key="1">
    <citation type="submission" date="2022-04" db="EMBL/GenBank/DDBJ databases">
        <title>Carnegiea gigantea Genome sequencing and assembly v2.</title>
        <authorList>
            <person name="Copetti D."/>
            <person name="Sanderson M.J."/>
            <person name="Burquez A."/>
            <person name="Wojciechowski M.F."/>
        </authorList>
    </citation>
    <scope>NUCLEOTIDE SEQUENCE</scope>
    <source>
        <strain evidence="12">SGP5-SGP5p</strain>
        <tissue evidence="12">Aerial part</tissue>
    </source>
</reference>
<feature type="region of interest" description="Disordered" evidence="10">
    <location>
        <begin position="1317"/>
        <end position="1390"/>
    </location>
</feature>
<keyword evidence="8" id="KW-0238">DNA-binding</keyword>
<dbReference type="InterPro" id="IPR044811">
    <property type="entry name" value="DME/ROS1"/>
</dbReference>
<evidence type="ECO:0000256" key="10">
    <source>
        <dbReference type="SAM" id="MobiDB-lite"/>
    </source>
</evidence>
<dbReference type="Pfam" id="PF15628">
    <property type="entry name" value="RRM_DME"/>
    <property type="match status" value="1"/>
</dbReference>
<comment type="similarity">
    <text evidence="3">Belongs to the DNA glycosylase family. DEMETER subfamily.</text>
</comment>
<name>A0A9Q1GJ12_9CARY</name>
<feature type="compositionally biased region" description="Basic and acidic residues" evidence="10">
    <location>
        <begin position="1235"/>
        <end position="1248"/>
    </location>
</feature>
<feature type="compositionally biased region" description="Polar residues" evidence="10">
    <location>
        <begin position="475"/>
        <end position="485"/>
    </location>
</feature>
<dbReference type="GO" id="GO:0019104">
    <property type="term" value="F:DNA N-glycosylase activity"/>
    <property type="evidence" value="ECO:0007669"/>
    <property type="project" value="InterPro"/>
</dbReference>
<dbReference type="GO" id="GO:0141166">
    <property type="term" value="P:chromosomal 5-methylcytosine DNA demethylation pathway"/>
    <property type="evidence" value="ECO:0007669"/>
    <property type="project" value="InterPro"/>
</dbReference>
<dbReference type="GO" id="GO:0005634">
    <property type="term" value="C:nucleus"/>
    <property type="evidence" value="ECO:0007669"/>
    <property type="project" value="UniProtKB-SubCell"/>
</dbReference>
<feature type="region of interest" description="Disordered" evidence="10">
    <location>
        <begin position="1090"/>
        <end position="1125"/>
    </location>
</feature>
<dbReference type="InterPro" id="IPR028924">
    <property type="entry name" value="Perm-CXXC"/>
</dbReference>
<dbReference type="SMART" id="SM00478">
    <property type="entry name" value="ENDO3c"/>
    <property type="match status" value="1"/>
</dbReference>
<dbReference type="InterPro" id="IPR003651">
    <property type="entry name" value="Endonuclease3_FeS-loop_motif"/>
</dbReference>
<dbReference type="SMART" id="SM00525">
    <property type="entry name" value="FES"/>
    <property type="match status" value="1"/>
</dbReference>
<dbReference type="CDD" id="cd00056">
    <property type="entry name" value="ENDO3c"/>
    <property type="match status" value="1"/>
</dbReference>
<comment type="subcellular location">
    <subcellularLocation>
        <location evidence="2">Nucleus</location>
    </subcellularLocation>
</comment>
<dbReference type="GO" id="GO:0006284">
    <property type="term" value="P:base-excision repair"/>
    <property type="evidence" value="ECO:0007669"/>
    <property type="project" value="InterPro"/>
</dbReference>
<dbReference type="EMBL" id="JAKOGI010004052">
    <property type="protein sequence ID" value="KAJ8419985.1"/>
    <property type="molecule type" value="Genomic_DNA"/>
</dbReference>
<evidence type="ECO:0000256" key="6">
    <source>
        <dbReference type="ARBA" id="ARBA00023004"/>
    </source>
</evidence>
<evidence type="ECO:0000256" key="1">
    <source>
        <dbReference type="ARBA" id="ARBA00001966"/>
    </source>
</evidence>
<dbReference type="GO" id="GO:0003677">
    <property type="term" value="F:DNA binding"/>
    <property type="evidence" value="ECO:0007669"/>
    <property type="project" value="UniProtKB-KW"/>
</dbReference>
<dbReference type="FunFam" id="1.10.1670.10:FF:000004">
    <property type="entry name" value="DNA glycosylase/AP lyase ROS1"/>
    <property type="match status" value="1"/>
</dbReference>
<evidence type="ECO:0000313" key="12">
    <source>
        <dbReference type="EMBL" id="KAJ8419985.1"/>
    </source>
</evidence>
<organism evidence="12 13">
    <name type="scientific">Carnegiea gigantea</name>
    <dbReference type="NCBI Taxonomy" id="171969"/>
    <lineage>
        <taxon>Eukaryota</taxon>
        <taxon>Viridiplantae</taxon>
        <taxon>Streptophyta</taxon>
        <taxon>Embryophyta</taxon>
        <taxon>Tracheophyta</taxon>
        <taxon>Spermatophyta</taxon>
        <taxon>Magnoliopsida</taxon>
        <taxon>eudicotyledons</taxon>
        <taxon>Gunneridae</taxon>
        <taxon>Pentapetalae</taxon>
        <taxon>Caryophyllales</taxon>
        <taxon>Cactineae</taxon>
        <taxon>Cactaceae</taxon>
        <taxon>Cactoideae</taxon>
        <taxon>Echinocereeae</taxon>
        <taxon>Carnegiea</taxon>
    </lineage>
</organism>
<dbReference type="SUPFAM" id="SSF48150">
    <property type="entry name" value="DNA-glycosylase"/>
    <property type="match status" value="1"/>
</dbReference>
<evidence type="ECO:0000259" key="11">
    <source>
        <dbReference type="SMART" id="SM00478"/>
    </source>
</evidence>
<feature type="compositionally biased region" description="Low complexity" evidence="10">
    <location>
        <begin position="530"/>
        <end position="541"/>
    </location>
</feature>
<feature type="region of interest" description="Disordered" evidence="10">
    <location>
        <begin position="1187"/>
        <end position="1214"/>
    </location>
</feature>
<comment type="caution">
    <text evidence="12">The sequence shown here is derived from an EMBL/GenBank/DDBJ whole genome shotgun (WGS) entry which is preliminary data.</text>
</comment>
<feature type="compositionally biased region" description="Polar residues" evidence="10">
    <location>
        <begin position="1317"/>
        <end position="1369"/>
    </location>
</feature>
<feature type="region of interest" description="Disordered" evidence="10">
    <location>
        <begin position="1234"/>
        <end position="1277"/>
    </location>
</feature>
<comment type="cofactor">
    <cofactor evidence="1">
        <name>[4Fe-4S] cluster</name>
        <dbReference type="ChEBI" id="CHEBI:49883"/>
    </cofactor>
</comment>
<evidence type="ECO:0000256" key="7">
    <source>
        <dbReference type="ARBA" id="ARBA00023014"/>
    </source>
</evidence>
<keyword evidence="6" id="KW-0408">Iron</keyword>
<evidence type="ECO:0000256" key="9">
    <source>
        <dbReference type="ARBA" id="ARBA00023242"/>
    </source>
</evidence>
<keyword evidence="5" id="KW-0479">Metal-binding</keyword>
<feature type="compositionally biased region" description="Basic and acidic residues" evidence="10">
    <location>
        <begin position="347"/>
        <end position="356"/>
    </location>
</feature>
<dbReference type="Gene3D" id="1.10.1670.10">
    <property type="entry name" value="Helix-hairpin-Helix base-excision DNA repair enzymes (C-terminal)"/>
    <property type="match status" value="1"/>
</dbReference>
<feature type="compositionally biased region" description="Basic residues" evidence="10">
    <location>
        <begin position="366"/>
        <end position="376"/>
    </location>
</feature>
<dbReference type="InterPro" id="IPR003265">
    <property type="entry name" value="HhH-GPD_domain"/>
</dbReference>
<gene>
    <name evidence="12" type="ORF">Cgig2_000292</name>
</gene>
<dbReference type="InterPro" id="IPR028925">
    <property type="entry name" value="RRM_DME"/>
</dbReference>
<dbReference type="InterPro" id="IPR011257">
    <property type="entry name" value="DNA_glycosylase"/>
</dbReference>
<dbReference type="GO" id="GO:0003906">
    <property type="term" value="F:DNA-(apurinic or apyrimidinic site) endonuclease activity"/>
    <property type="evidence" value="ECO:0007669"/>
    <property type="project" value="UniProtKB-ARBA"/>
</dbReference>
<feature type="region of interest" description="Disordered" evidence="10">
    <location>
        <begin position="516"/>
        <end position="563"/>
    </location>
</feature>
<feature type="compositionally biased region" description="Basic and acidic residues" evidence="10">
    <location>
        <begin position="1379"/>
        <end position="1390"/>
    </location>
</feature>
<keyword evidence="4" id="KW-0004">4Fe-4S</keyword>
<evidence type="ECO:0000313" key="13">
    <source>
        <dbReference type="Proteomes" id="UP001153076"/>
    </source>
</evidence>
<dbReference type="PANTHER" id="PTHR46213">
    <property type="entry name" value="TRANSCRIPTIONAL ACTIVATOR DEMETER"/>
    <property type="match status" value="1"/>
</dbReference>